<dbReference type="Proteomes" id="UP000190648">
    <property type="component" value="Unassembled WGS sequence"/>
</dbReference>
<feature type="region of interest" description="Disordered" evidence="1">
    <location>
        <begin position="1"/>
        <end position="59"/>
    </location>
</feature>
<keyword evidence="3" id="KW-1185">Reference proteome</keyword>
<accession>A0A1V4KB36</accession>
<gene>
    <name evidence="2" type="ORF">AV530_010014</name>
</gene>
<feature type="compositionally biased region" description="Basic and acidic residues" evidence="1">
    <location>
        <begin position="1"/>
        <end position="19"/>
    </location>
</feature>
<protein>
    <submittedName>
        <fullName evidence="2">Uncharacterized protein</fullName>
    </submittedName>
</protein>
<sequence length="121" mass="13170">MEVHGGAEIHLQPGEDHTPEQMGAQGRLQPHGKPVLEQGPGRTCDPMERSPGWSRFAGRTCDPMGNQGWSSLFLKDCTSLERTHTGPVHEELQPVGRTHAGEIHGGLSPMGETPCWSRGRV</sequence>
<proteinExistence type="predicted"/>
<name>A0A1V4KB36_PATFA</name>
<organism evidence="2 3">
    <name type="scientific">Patagioenas fasciata monilis</name>
    <dbReference type="NCBI Taxonomy" id="372326"/>
    <lineage>
        <taxon>Eukaryota</taxon>
        <taxon>Metazoa</taxon>
        <taxon>Chordata</taxon>
        <taxon>Craniata</taxon>
        <taxon>Vertebrata</taxon>
        <taxon>Euteleostomi</taxon>
        <taxon>Archelosauria</taxon>
        <taxon>Archosauria</taxon>
        <taxon>Dinosauria</taxon>
        <taxon>Saurischia</taxon>
        <taxon>Theropoda</taxon>
        <taxon>Coelurosauria</taxon>
        <taxon>Aves</taxon>
        <taxon>Neognathae</taxon>
        <taxon>Neoaves</taxon>
        <taxon>Columbimorphae</taxon>
        <taxon>Columbiformes</taxon>
        <taxon>Columbidae</taxon>
        <taxon>Patagioenas</taxon>
    </lineage>
</organism>
<evidence type="ECO:0000256" key="1">
    <source>
        <dbReference type="SAM" id="MobiDB-lite"/>
    </source>
</evidence>
<dbReference type="AlphaFoldDB" id="A0A1V4KB36"/>
<dbReference type="OrthoDB" id="9395480at2759"/>
<evidence type="ECO:0000313" key="2">
    <source>
        <dbReference type="EMBL" id="OPJ81604.1"/>
    </source>
</evidence>
<dbReference type="EMBL" id="LSYS01003973">
    <property type="protein sequence ID" value="OPJ81604.1"/>
    <property type="molecule type" value="Genomic_DNA"/>
</dbReference>
<evidence type="ECO:0000313" key="3">
    <source>
        <dbReference type="Proteomes" id="UP000190648"/>
    </source>
</evidence>
<reference evidence="2 3" key="1">
    <citation type="submission" date="2016-02" db="EMBL/GenBank/DDBJ databases">
        <title>Band-tailed pigeon sequencing and assembly.</title>
        <authorList>
            <person name="Soares A.E."/>
            <person name="Novak B.J."/>
            <person name="Rice E.S."/>
            <person name="O'Connell B."/>
            <person name="Chang D."/>
            <person name="Weber S."/>
            <person name="Shapiro B."/>
        </authorList>
    </citation>
    <scope>NUCLEOTIDE SEQUENCE [LARGE SCALE GENOMIC DNA]</scope>
    <source>
        <strain evidence="2">BTP2013</strain>
        <tissue evidence="2">Blood</tissue>
    </source>
</reference>
<comment type="caution">
    <text evidence="2">The sequence shown here is derived from an EMBL/GenBank/DDBJ whole genome shotgun (WGS) entry which is preliminary data.</text>
</comment>
<feature type="region of interest" description="Disordered" evidence="1">
    <location>
        <begin position="86"/>
        <end position="121"/>
    </location>
</feature>